<dbReference type="EMBL" id="JBHUGS010000005">
    <property type="protein sequence ID" value="MFD1952178.1"/>
    <property type="molecule type" value="Genomic_DNA"/>
</dbReference>
<organism evidence="2 3">
    <name type="scientific">Sphingomonas arantia</name>
    <dbReference type="NCBI Taxonomy" id="1460676"/>
    <lineage>
        <taxon>Bacteria</taxon>
        <taxon>Pseudomonadati</taxon>
        <taxon>Pseudomonadota</taxon>
        <taxon>Alphaproteobacteria</taxon>
        <taxon>Sphingomonadales</taxon>
        <taxon>Sphingomonadaceae</taxon>
        <taxon>Sphingomonas</taxon>
    </lineage>
</organism>
<reference evidence="3" key="1">
    <citation type="journal article" date="2019" name="Int. J. Syst. Evol. Microbiol.">
        <title>The Global Catalogue of Microorganisms (GCM) 10K type strain sequencing project: providing services to taxonomists for standard genome sequencing and annotation.</title>
        <authorList>
            <consortium name="The Broad Institute Genomics Platform"/>
            <consortium name="The Broad Institute Genome Sequencing Center for Infectious Disease"/>
            <person name="Wu L."/>
            <person name="Ma J."/>
        </authorList>
    </citation>
    <scope>NUCLEOTIDE SEQUENCE [LARGE SCALE GENOMIC DNA]</scope>
    <source>
        <strain evidence="3">CGMCC 1.12702</strain>
    </source>
</reference>
<protein>
    <submittedName>
        <fullName evidence="2">Uncharacterized protein</fullName>
    </submittedName>
</protein>
<gene>
    <name evidence="2" type="ORF">ACFSGX_15495</name>
</gene>
<proteinExistence type="predicted"/>
<evidence type="ECO:0000313" key="2">
    <source>
        <dbReference type="EMBL" id="MFD1952178.1"/>
    </source>
</evidence>
<feature type="region of interest" description="Disordered" evidence="1">
    <location>
        <begin position="1"/>
        <end position="40"/>
    </location>
</feature>
<sequence>MTRVPADEADAIQRRNRAIRSGDRRAVVPEGLVAPTGDAS</sequence>
<comment type="caution">
    <text evidence="2">The sequence shown here is derived from an EMBL/GenBank/DDBJ whole genome shotgun (WGS) entry which is preliminary data.</text>
</comment>
<evidence type="ECO:0000256" key="1">
    <source>
        <dbReference type="SAM" id="MobiDB-lite"/>
    </source>
</evidence>
<dbReference type="Proteomes" id="UP001597400">
    <property type="component" value="Unassembled WGS sequence"/>
</dbReference>
<name>A0ABW4U3I6_9SPHN</name>
<dbReference type="RefSeq" id="WP_380931233.1">
    <property type="nucleotide sequence ID" value="NZ_JBHUGS010000005.1"/>
</dbReference>
<keyword evidence="3" id="KW-1185">Reference proteome</keyword>
<accession>A0ABW4U3I6</accession>
<evidence type="ECO:0000313" key="3">
    <source>
        <dbReference type="Proteomes" id="UP001597400"/>
    </source>
</evidence>